<keyword evidence="1" id="KW-0238">DNA-binding</keyword>
<dbReference type="InterPro" id="IPR029071">
    <property type="entry name" value="Ubiquitin-like_domsf"/>
</dbReference>
<dbReference type="InterPro" id="IPR057625">
    <property type="entry name" value="TPR1-6-like_ubiquitin"/>
</dbReference>
<keyword evidence="4" id="KW-1185">Reference proteome</keyword>
<evidence type="ECO:0000313" key="5">
    <source>
        <dbReference type="RefSeq" id="XP_029123934.1"/>
    </source>
</evidence>
<reference evidence="5" key="1">
    <citation type="submission" date="2025-08" db="UniProtKB">
        <authorList>
            <consortium name="RefSeq"/>
        </authorList>
    </citation>
    <scope>IDENTIFICATION</scope>
</reference>
<accession>A0A8N4F9X3</accession>
<feature type="compositionally biased region" description="Basic residues" evidence="2">
    <location>
        <begin position="727"/>
        <end position="742"/>
    </location>
</feature>
<dbReference type="Gene3D" id="1.10.246.220">
    <property type="match status" value="1"/>
</dbReference>
<dbReference type="PANTHER" id="PTHR21717">
    <property type="entry name" value="TELOMERIC REPEAT BINDING PROTEIN"/>
    <property type="match status" value="1"/>
</dbReference>
<feature type="region of interest" description="Disordered" evidence="2">
    <location>
        <begin position="495"/>
        <end position="580"/>
    </location>
</feature>
<dbReference type="PROSITE" id="PS50053">
    <property type="entry name" value="UBIQUITIN_2"/>
    <property type="match status" value="1"/>
</dbReference>
<dbReference type="PANTHER" id="PTHR21717:SF70">
    <property type="entry name" value="TELOMERE REPEAT-BINDING PROTEIN 2-RELATED"/>
    <property type="match status" value="1"/>
</dbReference>
<evidence type="ECO:0000256" key="1">
    <source>
        <dbReference type="ARBA" id="ARBA00023125"/>
    </source>
</evidence>
<dbReference type="InterPro" id="IPR031105">
    <property type="entry name" value="TRP_plant"/>
</dbReference>
<dbReference type="GO" id="GO:0043565">
    <property type="term" value="F:sequence-specific DNA binding"/>
    <property type="evidence" value="ECO:0007669"/>
    <property type="project" value="UniProtKB-ARBA"/>
</dbReference>
<organism evidence="4 5">
    <name type="scientific">Elaeis guineensis var. tenera</name>
    <name type="common">Oil palm</name>
    <dbReference type="NCBI Taxonomy" id="51953"/>
    <lineage>
        <taxon>Eukaryota</taxon>
        <taxon>Viridiplantae</taxon>
        <taxon>Streptophyta</taxon>
        <taxon>Embryophyta</taxon>
        <taxon>Tracheophyta</taxon>
        <taxon>Spermatophyta</taxon>
        <taxon>Magnoliopsida</taxon>
        <taxon>Liliopsida</taxon>
        <taxon>Arecaceae</taxon>
        <taxon>Arecoideae</taxon>
        <taxon>Cocoseae</taxon>
        <taxon>Elaeidinae</taxon>
        <taxon>Elaeis</taxon>
    </lineage>
</organism>
<dbReference type="Pfam" id="PF23603">
    <property type="entry name" value="Ubiquitin_TPR1"/>
    <property type="match status" value="1"/>
</dbReference>
<protein>
    <submittedName>
        <fullName evidence="5">Telomere repeat-binding protein 2 isoform X1</fullName>
    </submittedName>
</protein>
<feature type="region of interest" description="Disordered" evidence="2">
    <location>
        <begin position="722"/>
        <end position="742"/>
    </location>
</feature>
<evidence type="ECO:0000313" key="4">
    <source>
        <dbReference type="Proteomes" id="UP000504607"/>
    </source>
</evidence>
<dbReference type="SUPFAM" id="SSF54236">
    <property type="entry name" value="Ubiquitin-like"/>
    <property type="match status" value="1"/>
</dbReference>
<gene>
    <name evidence="5" type="primary">LOC105056925</name>
</gene>
<proteinExistence type="predicted"/>
<name>A0A8N4F9X3_ELAGV</name>
<dbReference type="Proteomes" id="UP000504607">
    <property type="component" value="Chromosome 14"/>
</dbReference>
<feature type="domain" description="Ubiquitin-like" evidence="3">
    <location>
        <begin position="417"/>
        <end position="487"/>
    </location>
</feature>
<feature type="compositionally biased region" description="Polar residues" evidence="2">
    <location>
        <begin position="532"/>
        <end position="544"/>
    </location>
</feature>
<evidence type="ECO:0000256" key="2">
    <source>
        <dbReference type="SAM" id="MobiDB-lite"/>
    </source>
</evidence>
<dbReference type="AlphaFoldDB" id="A0A8N4F9X3"/>
<dbReference type="InterPro" id="IPR000626">
    <property type="entry name" value="Ubiquitin-like_dom"/>
</dbReference>
<dbReference type="RefSeq" id="XP_029123934.1">
    <property type="nucleotide sequence ID" value="XM_029268101.1"/>
</dbReference>
<evidence type="ECO:0000259" key="3">
    <source>
        <dbReference type="PROSITE" id="PS50053"/>
    </source>
</evidence>
<sequence length="748" mass="80958">MVLQKGLDYGSSGYQVPAMPHVPRSARGKRSVRKKVDNNQMCAFDLLATVAGKLLSERESSLTSCNITGTSNPTTEKDAIKQEQLDNEKPFKNEAFDQGGCDDSTLGSEIIFHRLGSYTSKEHSQMPNAGALSPASAFVKSDNRDGFAGESVSRGELGHSLHTSTTAQKCGTRRCSPGSVESGVCEGDGIKTPLQAEQRITGKVIARSAPDMYSLEDPMDLDAKPPALVSSDSSAEVPPCRDHVPYNSSVPKCRDGMKFSVDRDDDENSSGCTNAGTITTNAGTITTNACKAPCIGNRRIKKLLGSKYWKVGPTMSKDGQLSNTDAEMKPVFRSRRMSCTRQRTQRSSFKRRKLFERFSISASDGGIFREGISNPPGMGGIKVEACHSAVTLHGANGALSSTTGQKSSSYESGDYHVKLSIKSFKVPELFIEIPENATVGSLKRTVLEAVTAILGRGLRVGVLLQGRKVRDDSKTLRQAGISHGEKLDNLGFTLEPNATQAPAPLASPEDPHLLHPSDAIEPLSRIPPANPTPDQGASDTTPQPVLTFVANCPESDHDSVHSPADVSSLDKTTGNSRALVPVPPMNVEALAVVPLRKSRHSEMVQRRIRRPFTVAEVEALVQAVEKLGTGRCVSISSLPIDPLISRTSGRRWYTRPGFPLSRGGESRSPKNCWTGCSQPTPIGLSSKPGSRSSHLRQRLAFYSNLQPTTLLLRIEDEKTIEPCIKPPHPKGGKKRKKHKKVQKLYKFV</sequence>
<dbReference type="OrthoDB" id="2020981at2759"/>